<dbReference type="GO" id="GO:0051015">
    <property type="term" value="F:actin filament binding"/>
    <property type="evidence" value="ECO:0007669"/>
    <property type="project" value="TreeGrafter"/>
</dbReference>
<dbReference type="InterPro" id="IPR033753">
    <property type="entry name" value="GCV_H/Fam206"/>
</dbReference>
<comment type="similarity">
    <text evidence="1">Belongs to the ABITRAM family.</text>
</comment>
<organism evidence="4 5">
    <name type="scientific">Paralvinella palmiformis</name>
    <dbReference type="NCBI Taxonomy" id="53620"/>
    <lineage>
        <taxon>Eukaryota</taxon>
        <taxon>Metazoa</taxon>
        <taxon>Spiralia</taxon>
        <taxon>Lophotrochozoa</taxon>
        <taxon>Annelida</taxon>
        <taxon>Polychaeta</taxon>
        <taxon>Sedentaria</taxon>
        <taxon>Canalipalpata</taxon>
        <taxon>Terebellida</taxon>
        <taxon>Terebelliformia</taxon>
        <taxon>Alvinellidae</taxon>
        <taxon>Paralvinella</taxon>
    </lineage>
</organism>
<sequence length="239" mass="26872">MAGRVSIEEARRGYDLEKIRKCDTSCYPSVVDRYYRKLYKINLKGREGEDYCVLLHSNRICLITLAPSHPILKEKKTVTKQLVEDAALCVVKCDDGSTYQPCGCIKGSLIEANENLVTKPYLLSTKPNTEGYIAIVLTKLQDHKQEIAKLLTPEQYNEKLQMETKRTNGSLDNEEQFNASKEIETDNKEADCDGLTKCNQTPEGSIDTKLATNDKDATINSIHNSCKKVEDDVIKDADT</sequence>
<dbReference type="AlphaFoldDB" id="A0AAD9J646"/>
<evidence type="ECO:0000313" key="5">
    <source>
        <dbReference type="Proteomes" id="UP001208570"/>
    </source>
</evidence>
<dbReference type="GO" id="GO:0030833">
    <property type="term" value="P:regulation of actin filament polymerization"/>
    <property type="evidence" value="ECO:0007669"/>
    <property type="project" value="TreeGrafter"/>
</dbReference>
<proteinExistence type="inferred from homology"/>
<dbReference type="GO" id="GO:0030027">
    <property type="term" value="C:lamellipodium"/>
    <property type="evidence" value="ECO:0007669"/>
    <property type="project" value="TreeGrafter"/>
</dbReference>
<dbReference type="GO" id="GO:0048813">
    <property type="term" value="P:dendrite morphogenesis"/>
    <property type="evidence" value="ECO:0007669"/>
    <property type="project" value="TreeGrafter"/>
</dbReference>
<gene>
    <name evidence="4" type="ORF">LSH36_582g03033</name>
</gene>
<dbReference type="SUPFAM" id="SSF51230">
    <property type="entry name" value="Single hybrid motif"/>
    <property type="match status" value="1"/>
</dbReference>
<evidence type="ECO:0000256" key="1">
    <source>
        <dbReference type="ARBA" id="ARBA00010764"/>
    </source>
</evidence>
<dbReference type="GO" id="GO:0051489">
    <property type="term" value="P:regulation of filopodium assembly"/>
    <property type="evidence" value="ECO:0007669"/>
    <property type="project" value="TreeGrafter"/>
</dbReference>
<dbReference type="GO" id="GO:0005634">
    <property type="term" value="C:nucleus"/>
    <property type="evidence" value="ECO:0007669"/>
    <property type="project" value="TreeGrafter"/>
</dbReference>
<dbReference type="Proteomes" id="UP001208570">
    <property type="component" value="Unassembled WGS sequence"/>
</dbReference>
<dbReference type="InterPro" id="IPR039169">
    <property type="entry name" value="Abitram"/>
</dbReference>
<evidence type="ECO:0000313" key="4">
    <source>
        <dbReference type="EMBL" id="KAK2146852.1"/>
    </source>
</evidence>
<reference evidence="4" key="1">
    <citation type="journal article" date="2023" name="Mol. Biol. Evol.">
        <title>Third-Generation Sequencing Reveals the Adaptive Role of the Epigenome in Three Deep-Sea Polychaetes.</title>
        <authorList>
            <person name="Perez M."/>
            <person name="Aroh O."/>
            <person name="Sun Y."/>
            <person name="Lan Y."/>
            <person name="Juniper S.K."/>
            <person name="Young C.R."/>
            <person name="Angers B."/>
            <person name="Qian P.Y."/>
        </authorList>
    </citation>
    <scope>NUCLEOTIDE SEQUENCE</scope>
    <source>
        <strain evidence="4">P08H-3</strain>
    </source>
</reference>
<dbReference type="EMBL" id="JAODUP010000582">
    <property type="protein sequence ID" value="KAK2146852.1"/>
    <property type="molecule type" value="Genomic_DNA"/>
</dbReference>
<dbReference type="PANTHER" id="PTHR13651:SF0">
    <property type="entry name" value="PROTEIN ABITRAM"/>
    <property type="match status" value="1"/>
</dbReference>
<name>A0AAD9J646_9ANNE</name>
<protein>
    <recommendedName>
        <fullName evidence="2">Protein Abitram</fullName>
    </recommendedName>
    <alternativeName>
        <fullName evidence="3">Actin-binding transcription modulator</fullName>
    </alternativeName>
</protein>
<evidence type="ECO:0000256" key="2">
    <source>
        <dbReference type="ARBA" id="ARBA00019325"/>
    </source>
</evidence>
<dbReference type="GO" id="GO:0003785">
    <property type="term" value="F:actin monomer binding"/>
    <property type="evidence" value="ECO:0007669"/>
    <property type="project" value="TreeGrafter"/>
</dbReference>
<dbReference type="PANTHER" id="PTHR13651">
    <property type="entry name" value="PROTEIN ABITRAM"/>
    <property type="match status" value="1"/>
</dbReference>
<dbReference type="GO" id="GO:0032433">
    <property type="term" value="C:filopodium tip"/>
    <property type="evidence" value="ECO:0007669"/>
    <property type="project" value="TreeGrafter"/>
</dbReference>
<dbReference type="GO" id="GO:0030425">
    <property type="term" value="C:dendrite"/>
    <property type="evidence" value="ECO:0007669"/>
    <property type="project" value="TreeGrafter"/>
</dbReference>
<evidence type="ECO:0000256" key="3">
    <source>
        <dbReference type="ARBA" id="ARBA00030463"/>
    </source>
</evidence>
<accession>A0AAD9J646</accession>
<comment type="caution">
    <text evidence="4">The sequence shown here is derived from an EMBL/GenBank/DDBJ whole genome shotgun (WGS) entry which is preliminary data.</text>
</comment>
<dbReference type="Pfam" id="PF01597">
    <property type="entry name" value="GCV_H"/>
    <property type="match status" value="1"/>
</dbReference>
<dbReference type="Gene3D" id="2.40.50.100">
    <property type="match status" value="1"/>
</dbReference>
<keyword evidence="5" id="KW-1185">Reference proteome</keyword>
<dbReference type="InterPro" id="IPR011053">
    <property type="entry name" value="Single_hybrid_motif"/>
</dbReference>